<evidence type="ECO:0000313" key="9">
    <source>
        <dbReference type="EMBL" id="CAD7026673.1"/>
    </source>
</evidence>
<dbReference type="Gene3D" id="2.40.420.20">
    <property type="match status" value="1"/>
</dbReference>
<keyword evidence="3" id="KW-0175">Coiled coil</keyword>
<comment type="caution">
    <text evidence="9">The sequence shown here is derived from an EMBL/GenBank/DDBJ whole genome shotgun (WGS) entry which is preliminary data.</text>
</comment>
<feature type="domain" description="Multidrug resistance protein MdtA-like barrel-sandwich hybrid" evidence="6">
    <location>
        <begin position="66"/>
        <end position="206"/>
    </location>
</feature>
<proteinExistence type="inferred from homology"/>
<keyword evidence="4" id="KW-0732">Signal</keyword>
<dbReference type="InterPro" id="IPR006143">
    <property type="entry name" value="RND_pump_MFP"/>
</dbReference>
<name>A0ABN7JFC3_9HYPH</name>
<evidence type="ECO:0000259" key="5">
    <source>
        <dbReference type="Pfam" id="PF25876"/>
    </source>
</evidence>
<dbReference type="Pfam" id="PF25876">
    <property type="entry name" value="HH_MFP_RND"/>
    <property type="match status" value="1"/>
</dbReference>
<protein>
    <submittedName>
        <fullName evidence="9">Efflux RND transporter periplasmic adaptor subunit</fullName>
    </submittedName>
</protein>
<dbReference type="InterPro" id="IPR058625">
    <property type="entry name" value="MdtA-like_BSH"/>
</dbReference>
<evidence type="ECO:0000259" key="8">
    <source>
        <dbReference type="Pfam" id="PF25967"/>
    </source>
</evidence>
<keyword evidence="10" id="KW-1185">Reference proteome</keyword>
<dbReference type="InterPro" id="IPR058626">
    <property type="entry name" value="MdtA-like_b-barrel"/>
</dbReference>
<dbReference type="Gene3D" id="1.10.287.470">
    <property type="entry name" value="Helix hairpin bin"/>
    <property type="match status" value="1"/>
</dbReference>
<comment type="subcellular location">
    <subcellularLocation>
        <location evidence="1">Cell envelope</location>
    </subcellularLocation>
</comment>
<dbReference type="PANTHER" id="PTHR30158">
    <property type="entry name" value="ACRA/E-RELATED COMPONENT OF DRUG EFFLUX TRANSPORTER"/>
    <property type="match status" value="1"/>
</dbReference>
<dbReference type="Gene3D" id="2.40.30.170">
    <property type="match status" value="1"/>
</dbReference>
<dbReference type="Gene3D" id="2.40.50.100">
    <property type="match status" value="1"/>
</dbReference>
<feature type="domain" description="Multidrug resistance protein MdtA-like beta-barrel" evidence="7">
    <location>
        <begin position="212"/>
        <end position="301"/>
    </location>
</feature>
<dbReference type="Pfam" id="PF25917">
    <property type="entry name" value="BSH_RND"/>
    <property type="match status" value="1"/>
</dbReference>
<dbReference type="SUPFAM" id="SSF111369">
    <property type="entry name" value="HlyD-like secretion proteins"/>
    <property type="match status" value="1"/>
</dbReference>
<dbReference type="PANTHER" id="PTHR30158:SF3">
    <property type="entry name" value="MULTIDRUG EFFLUX PUMP SUBUNIT ACRA-RELATED"/>
    <property type="match status" value="1"/>
</dbReference>
<comment type="similarity">
    <text evidence="2">Belongs to the membrane fusion protein (MFP) (TC 8.A.1) family.</text>
</comment>
<dbReference type="InterPro" id="IPR058624">
    <property type="entry name" value="MdtA-like_HH"/>
</dbReference>
<dbReference type="InterPro" id="IPR058627">
    <property type="entry name" value="MdtA-like_C"/>
</dbReference>
<feature type="domain" description="Multidrug resistance protein MdtA-like alpha-helical hairpin" evidence="5">
    <location>
        <begin position="108"/>
        <end position="175"/>
    </location>
</feature>
<dbReference type="Pfam" id="PF25967">
    <property type="entry name" value="RND-MFP_C"/>
    <property type="match status" value="1"/>
</dbReference>
<evidence type="ECO:0000256" key="2">
    <source>
        <dbReference type="ARBA" id="ARBA00009477"/>
    </source>
</evidence>
<dbReference type="RefSeq" id="WP_142591580.1">
    <property type="nucleotide sequence ID" value="NZ_CABFWF030000003.1"/>
</dbReference>
<organism evidence="9 10">
    <name type="scientific">Pseudorhizobium endolithicum</name>
    <dbReference type="NCBI Taxonomy" id="1191678"/>
    <lineage>
        <taxon>Bacteria</taxon>
        <taxon>Pseudomonadati</taxon>
        <taxon>Pseudomonadota</taxon>
        <taxon>Alphaproteobacteria</taxon>
        <taxon>Hyphomicrobiales</taxon>
        <taxon>Rhizobiaceae</taxon>
        <taxon>Rhizobium/Agrobacterium group</taxon>
        <taxon>Pseudorhizobium</taxon>
    </lineage>
</organism>
<feature type="coiled-coil region" evidence="3">
    <location>
        <begin position="107"/>
        <end position="171"/>
    </location>
</feature>
<evidence type="ECO:0000256" key="3">
    <source>
        <dbReference type="SAM" id="Coils"/>
    </source>
</evidence>
<dbReference type="Proteomes" id="UP000606921">
    <property type="component" value="Unassembled WGS sequence"/>
</dbReference>
<evidence type="ECO:0000313" key="10">
    <source>
        <dbReference type="Proteomes" id="UP000606921"/>
    </source>
</evidence>
<evidence type="ECO:0000259" key="7">
    <source>
        <dbReference type="Pfam" id="PF25944"/>
    </source>
</evidence>
<evidence type="ECO:0000256" key="4">
    <source>
        <dbReference type="SAM" id="SignalP"/>
    </source>
</evidence>
<dbReference type="PROSITE" id="PS51257">
    <property type="entry name" value="PROKAR_LIPOPROTEIN"/>
    <property type="match status" value="1"/>
</dbReference>
<feature type="domain" description="Multidrug resistance protein MdtA-like C-terminal permuted SH3" evidence="8">
    <location>
        <begin position="307"/>
        <end position="365"/>
    </location>
</feature>
<evidence type="ECO:0000256" key="1">
    <source>
        <dbReference type="ARBA" id="ARBA00004196"/>
    </source>
</evidence>
<feature type="signal peptide" evidence="4">
    <location>
        <begin position="1"/>
        <end position="20"/>
    </location>
</feature>
<sequence>MNARKLLLPLFVSLALSACSDSGQGTATGDGAQAQEPPPTPVSVVGMKQGEHPITRVLPGRATAFRIAEIRPRVTGAIREIAFKEGSEVKAGDLLFQIEDDTYAAAVAEAEATVAKAEASVPSAQANLARYERLVNSGATQIEYENARVTLLQAEADVAQAKAALQSAQIDLDLTKIRAPFDGVTSISNVSIGNIVTANQTQALTTLRQLDPIYIDLTESSTNLLELRTAMSSGRLKGDPSRAKISLTLEDGTEYAQSGKLDMSEMVVSETTGTYQIRAVFENPDDIILPGMYVRATVTLGTESGYLIPQRAATRNARGELSAKFVTPENKVETRTFAVSQVSENNWLVTEGVADGHRLIVDGFQWIADGATVAPVEATVDEKGLVVQTPAGEASEPAAQQ</sequence>
<feature type="chain" id="PRO_5046218264" evidence="4">
    <location>
        <begin position="21"/>
        <end position="401"/>
    </location>
</feature>
<dbReference type="Pfam" id="PF25944">
    <property type="entry name" value="Beta-barrel_RND"/>
    <property type="match status" value="1"/>
</dbReference>
<gene>
    <name evidence="9" type="ORF">REJC140_02410</name>
</gene>
<reference evidence="9 10" key="1">
    <citation type="submission" date="2020-11" db="EMBL/GenBank/DDBJ databases">
        <authorList>
            <person name="Lassalle F."/>
        </authorList>
    </citation>
    <scope>NUCLEOTIDE SEQUENCE [LARGE SCALE GENOMIC DNA]</scope>
    <source>
        <strain evidence="9 10">JC140</strain>
    </source>
</reference>
<accession>A0ABN7JFC3</accession>
<evidence type="ECO:0000259" key="6">
    <source>
        <dbReference type="Pfam" id="PF25917"/>
    </source>
</evidence>
<dbReference type="EMBL" id="CABFWF030000003">
    <property type="protein sequence ID" value="CAD7026673.1"/>
    <property type="molecule type" value="Genomic_DNA"/>
</dbReference>
<dbReference type="NCBIfam" id="TIGR01730">
    <property type="entry name" value="RND_mfp"/>
    <property type="match status" value="1"/>
</dbReference>